<evidence type="ECO:0000313" key="4">
    <source>
        <dbReference type="EMBL" id="TLU64211.1"/>
    </source>
</evidence>
<dbReference type="Gene3D" id="1.10.357.10">
    <property type="entry name" value="Tetracycline Repressor, domain 2"/>
    <property type="match status" value="1"/>
</dbReference>
<reference evidence="4 5" key="1">
    <citation type="submission" date="2019-05" db="EMBL/GenBank/DDBJ databases">
        <title>Genome sequences of Thalassotalea litorea 1K03283.</title>
        <authorList>
            <person name="Zhang D."/>
        </authorList>
    </citation>
    <scope>NUCLEOTIDE SEQUENCE [LARGE SCALE GENOMIC DNA]</scope>
    <source>
        <strain evidence="4 5">MCCC 1K03283</strain>
    </source>
</reference>
<keyword evidence="1 2" id="KW-0238">DNA-binding</keyword>
<evidence type="ECO:0000259" key="3">
    <source>
        <dbReference type="PROSITE" id="PS50977"/>
    </source>
</evidence>
<dbReference type="InterPro" id="IPR001647">
    <property type="entry name" value="HTH_TetR"/>
</dbReference>
<dbReference type="PROSITE" id="PS50977">
    <property type="entry name" value="HTH_TETR_2"/>
    <property type="match status" value="1"/>
</dbReference>
<dbReference type="InterPro" id="IPR009057">
    <property type="entry name" value="Homeodomain-like_sf"/>
</dbReference>
<dbReference type="AlphaFoldDB" id="A0A5R9ILT2"/>
<proteinExistence type="predicted"/>
<dbReference type="EMBL" id="VCBC01000012">
    <property type="protein sequence ID" value="TLU64211.1"/>
    <property type="molecule type" value="Genomic_DNA"/>
</dbReference>
<evidence type="ECO:0000256" key="1">
    <source>
        <dbReference type="ARBA" id="ARBA00023125"/>
    </source>
</evidence>
<organism evidence="4 5">
    <name type="scientific">Thalassotalea litorea</name>
    <dbReference type="NCBI Taxonomy" id="2020715"/>
    <lineage>
        <taxon>Bacteria</taxon>
        <taxon>Pseudomonadati</taxon>
        <taxon>Pseudomonadota</taxon>
        <taxon>Gammaproteobacteria</taxon>
        <taxon>Alteromonadales</taxon>
        <taxon>Colwelliaceae</taxon>
        <taxon>Thalassotalea</taxon>
    </lineage>
</organism>
<name>A0A5R9ILT2_9GAMM</name>
<feature type="DNA-binding region" description="H-T-H motif" evidence="2">
    <location>
        <begin position="36"/>
        <end position="55"/>
    </location>
</feature>
<feature type="domain" description="HTH tetR-type" evidence="3">
    <location>
        <begin position="13"/>
        <end position="73"/>
    </location>
</feature>
<dbReference type="Proteomes" id="UP000307790">
    <property type="component" value="Unassembled WGS sequence"/>
</dbReference>
<gene>
    <name evidence="4" type="ORF">FE810_13015</name>
</gene>
<keyword evidence="5" id="KW-1185">Reference proteome</keyword>
<sequence length="218" mass="25209">MARTSLKKSPKGEQTRERILNAAIEVIAKSGIKGTTHRAVAQQGQIQLSLTTYYFVDIQQLVREAIQLSAERFVADNTSQWLRGFTLIESYTAAERRKVSVRKLLCEQLSDIASRHMYDNIINRPTGLAVEQIFFTEMMFSEELKGIAFSHIKQLKQPFIKLCRYFNRIDPTINAELMMIAFTRIQYMYLPLPPQSVKMSEIRMLVKRQLSWVLGLKT</sequence>
<dbReference type="SUPFAM" id="SSF46689">
    <property type="entry name" value="Homeodomain-like"/>
    <property type="match status" value="1"/>
</dbReference>
<accession>A0A5R9ILT2</accession>
<evidence type="ECO:0000313" key="5">
    <source>
        <dbReference type="Proteomes" id="UP000307790"/>
    </source>
</evidence>
<comment type="caution">
    <text evidence="4">The sequence shown here is derived from an EMBL/GenBank/DDBJ whole genome shotgun (WGS) entry which is preliminary data.</text>
</comment>
<dbReference type="RefSeq" id="WP_138320493.1">
    <property type="nucleotide sequence ID" value="NZ_VCBC01000012.1"/>
</dbReference>
<protein>
    <recommendedName>
        <fullName evidence="3">HTH tetR-type domain-containing protein</fullName>
    </recommendedName>
</protein>
<evidence type="ECO:0000256" key="2">
    <source>
        <dbReference type="PROSITE-ProRule" id="PRU00335"/>
    </source>
</evidence>
<dbReference type="GO" id="GO:0003677">
    <property type="term" value="F:DNA binding"/>
    <property type="evidence" value="ECO:0007669"/>
    <property type="project" value="UniProtKB-UniRule"/>
</dbReference>
<dbReference type="OrthoDB" id="8982136at2"/>